<reference evidence="1" key="1">
    <citation type="submission" date="2021-01" db="EMBL/GenBank/DDBJ databases">
        <authorList>
            <person name="Corre E."/>
            <person name="Pelletier E."/>
            <person name="Niang G."/>
            <person name="Scheremetjew M."/>
            <person name="Finn R."/>
            <person name="Kale V."/>
            <person name="Holt S."/>
            <person name="Cochrane G."/>
            <person name="Meng A."/>
            <person name="Brown T."/>
            <person name="Cohen L."/>
        </authorList>
    </citation>
    <scope>NUCLEOTIDE SEQUENCE</scope>
    <source>
        <strain evidence="1">OF101</strain>
    </source>
</reference>
<protein>
    <submittedName>
        <fullName evidence="1">Uncharacterized protein</fullName>
    </submittedName>
</protein>
<gene>
    <name evidence="1" type="ORF">ACAT0790_LOCUS64968</name>
</gene>
<sequence length="248" mass="25989">MDALNLYPMGMMPSGHPAAAQLLAPQAPPMPPGSAAQGGEEVALSSDEIDLLERILRDCHLDDGMAVPTASAPQVGVAPGHAPAFGQAAAPAQAAALPQAMVPVQGSPQAPPAGTASGEQLAVVPWADELVRRLLGCPSPEEARARCIEVLTAFRQQDAAAAAACPQAQRVQQLRSTNGVLLRGLRSLHRRHRDVDAQRLRAEEACARMAAELARCQEALRASERAKDNLQYHLQLMSSSPGITVGGM</sequence>
<accession>A0A7S1SBA4</accession>
<organism evidence="1">
    <name type="scientific">Alexandrium catenella</name>
    <name type="common">Red tide dinoflagellate</name>
    <name type="synonym">Gonyaulax catenella</name>
    <dbReference type="NCBI Taxonomy" id="2925"/>
    <lineage>
        <taxon>Eukaryota</taxon>
        <taxon>Sar</taxon>
        <taxon>Alveolata</taxon>
        <taxon>Dinophyceae</taxon>
        <taxon>Gonyaulacales</taxon>
        <taxon>Pyrocystaceae</taxon>
        <taxon>Alexandrium</taxon>
    </lineage>
</organism>
<dbReference type="AlphaFoldDB" id="A0A7S1SBA4"/>
<proteinExistence type="predicted"/>
<name>A0A7S1SBA4_ALECA</name>
<dbReference type="EMBL" id="HBGE01108970">
    <property type="protein sequence ID" value="CAD9188194.1"/>
    <property type="molecule type" value="Transcribed_RNA"/>
</dbReference>
<evidence type="ECO:0000313" key="1">
    <source>
        <dbReference type="EMBL" id="CAD9188194.1"/>
    </source>
</evidence>